<name>A0ABP1RZE6_9HEXA</name>
<organism evidence="1 2">
    <name type="scientific">Orchesella dallaii</name>
    <dbReference type="NCBI Taxonomy" id="48710"/>
    <lineage>
        <taxon>Eukaryota</taxon>
        <taxon>Metazoa</taxon>
        <taxon>Ecdysozoa</taxon>
        <taxon>Arthropoda</taxon>
        <taxon>Hexapoda</taxon>
        <taxon>Collembola</taxon>
        <taxon>Entomobryomorpha</taxon>
        <taxon>Entomobryoidea</taxon>
        <taxon>Orchesellidae</taxon>
        <taxon>Orchesellinae</taxon>
        <taxon>Orchesella</taxon>
    </lineage>
</organism>
<dbReference type="Proteomes" id="UP001642540">
    <property type="component" value="Unassembled WGS sequence"/>
</dbReference>
<comment type="caution">
    <text evidence="1">The sequence shown here is derived from an EMBL/GenBank/DDBJ whole genome shotgun (WGS) entry which is preliminary data.</text>
</comment>
<evidence type="ECO:0000313" key="1">
    <source>
        <dbReference type="EMBL" id="CAL8139826.1"/>
    </source>
</evidence>
<accession>A0ABP1RZE6</accession>
<sequence>MAAPTTGLRLNSPTIGCTPPQLQCEPERLLPIFLSDEIPDSYRFQVSISQLLASLVSNKP</sequence>
<dbReference type="EMBL" id="CAXLJM020000130">
    <property type="protein sequence ID" value="CAL8139826.1"/>
    <property type="molecule type" value="Genomic_DNA"/>
</dbReference>
<keyword evidence="2" id="KW-1185">Reference proteome</keyword>
<reference evidence="1 2" key="1">
    <citation type="submission" date="2024-08" db="EMBL/GenBank/DDBJ databases">
        <authorList>
            <person name="Cucini C."/>
            <person name="Frati F."/>
        </authorList>
    </citation>
    <scope>NUCLEOTIDE SEQUENCE [LARGE SCALE GENOMIC DNA]</scope>
</reference>
<gene>
    <name evidence="1" type="ORF">ODALV1_LOCUS28015</name>
</gene>
<protein>
    <submittedName>
        <fullName evidence="1">Uncharacterized protein</fullName>
    </submittedName>
</protein>
<evidence type="ECO:0000313" key="2">
    <source>
        <dbReference type="Proteomes" id="UP001642540"/>
    </source>
</evidence>
<proteinExistence type="predicted"/>